<dbReference type="PIRSF" id="PIRSF004848">
    <property type="entry name" value="YBL036c_PLPDEIII"/>
    <property type="match status" value="1"/>
</dbReference>
<dbReference type="InterPro" id="IPR029066">
    <property type="entry name" value="PLP-binding_barrel"/>
</dbReference>
<dbReference type="FunFam" id="3.20.20.10:FF:000018">
    <property type="entry name" value="Pyridoxal phosphate homeostasis protein"/>
    <property type="match status" value="1"/>
</dbReference>
<dbReference type="CDD" id="cd00635">
    <property type="entry name" value="PLPDE_III_YBL036c_like"/>
    <property type="match status" value="1"/>
</dbReference>
<dbReference type="HAMAP" id="MF_02087">
    <property type="entry name" value="PLP_homeostasis"/>
    <property type="match status" value="1"/>
</dbReference>
<evidence type="ECO:0000256" key="4">
    <source>
        <dbReference type="RuleBase" id="RU004514"/>
    </source>
</evidence>
<comment type="function">
    <text evidence="2">Pyridoxal 5'-phosphate (PLP)-binding protein, which is involved in PLP homeostasis.</text>
</comment>
<gene>
    <name evidence="6" type="ORF">SELSPUOL_01654</name>
</gene>
<dbReference type="PANTHER" id="PTHR10146:SF14">
    <property type="entry name" value="PYRIDOXAL PHOSPHATE HOMEOSTASIS PROTEIN"/>
    <property type="match status" value="1"/>
</dbReference>
<organism evidence="6 7">
    <name type="scientific">Selenomonas sputigena (strain ATCC 35185 / DSM 20758 / CCUG 44933 / VPI D19B-28)</name>
    <dbReference type="NCBI Taxonomy" id="546271"/>
    <lineage>
        <taxon>Bacteria</taxon>
        <taxon>Bacillati</taxon>
        <taxon>Bacillota</taxon>
        <taxon>Negativicutes</taxon>
        <taxon>Selenomonadales</taxon>
        <taxon>Selenomonadaceae</taxon>
        <taxon>Selenomonas</taxon>
    </lineage>
</organism>
<protein>
    <recommendedName>
        <fullName evidence="2">Pyridoxal phosphate homeostasis protein</fullName>
        <shortName evidence="2">PLP homeostasis protein</shortName>
    </recommendedName>
</protein>
<comment type="similarity">
    <text evidence="2 4">Belongs to the pyridoxal phosphate-binding protein YggS/PROSC family.</text>
</comment>
<keyword evidence="1 2" id="KW-0663">Pyridoxal phosphate</keyword>
<comment type="caution">
    <text evidence="6">The sequence shown here is derived from an EMBL/GenBank/DDBJ whole genome shotgun (WGS) entry which is preliminary data.</text>
</comment>
<evidence type="ECO:0000313" key="6">
    <source>
        <dbReference type="EMBL" id="EEX76975.1"/>
    </source>
</evidence>
<dbReference type="Pfam" id="PF01168">
    <property type="entry name" value="Ala_racemase_N"/>
    <property type="match status" value="1"/>
</dbReference>
<proteinExistence type="inferred from homology"/>
<dbReference type="Gene3D" id="3.20.20.10">
    <property type="entry name" value="Alanine racemase"/>
    <property type="match status" value="1"/>
</dbReference>
<dbReference type="STRING" id="546271.Selsp_0851"/>
<feature type="domain" description="Alanine racemase N-terminal" evidence="5">
    <location>
        <begin position="31"/>
        <end position="234"/>
    </location>
</feature>
<dbReference type="AlphaFoldDB" id="C9LW02"/>
<dbReference type="InterPro" id="IPR001608">
    <property type="entry name" value="Ala_racemase_N"/>
</dbReference>
<evidence type="ECO:0000256" key="3">
    <source>
        <dbReference type="PIRSR" id="PIRSR004848-1"/>
    </source>
</evidence>
<dbReference type="eggNOG" id="COG0325">
    <property type="taxonomic scope" value="Bacteria"/>
</dbReference>
<dbReference type="GO" id="GO:0030170">
    <property type="term" value="F:pyridoxal phosphate binding"/>
    <property type="evidence" value="ECO:0007669"/>
    <property type="project" value="UniProtKB-UniRule"/>
</dbReference>
<dbReference type="SUPFAM" id="SSF51419">
    <property type="entry name" value="PLP-binding barrel"/>
    <property type="match status" value="1"/>
</dbReference>
<dbReference type="Proteomes" id="UP000003505">
    <property type="component" value="Unassembled WGS sequence"/>
</dbReference>
<accession>C9LW02</accession>
<evidence type="ECO:0000256" key="2">
    <source>
        <dbReference type="HAMAP-Rule" id="MF_02087"/>
    </source>
</evidence>
<evidence type="ECO:0000256" key="1">
    <source>
        <dbReference type="ARBA" id="ARBA00022898"/>
    </source>
</evidence>
<sequence length="236" mass="26923">MQEVSKLIEENLHEVLRSIEESRAKRTIADAKEPVRLVAVTKNHGVAEMREAIAHGVTDIGENRIQEAREKFETLERTAVWHLIGHLQKNKAKYAVKLFDLIHSVDTLELAEALDKEAGKSGKRQDVLVQVNLAKEASKSGIYEEDLQPLLEAVDALPHLRLCGLMCIAPNYDEVEETRPLFRRMYEIFQRTKEFPWKTANINYLSMGMTHDYRIAVEEGANIVRVGTAIFGPRQY</sequence>
<dbReference type="EMBL" id="ACKP02000038">
    <property type="protein sequence ID" value="EEX76975.1"/>
    <property type="molecule type" value="Genomic_DNA"/>
</dbReference>
<evidence type="ECO:0000259" key="5">
    <source>
        <dbReference type="Pfam" id="PF01168"/>
    </source>
</evidence>
<name>C9LW02_SELS3</name>
<comment type="cofactor">
    <cofactor evidence="3">
        <name>pyridoxal 5'-phosphate</name>
        <dbReference type="ChEBI" id="CHEBI:597326"/>
    </cofactor>
</comment>
<dbReference type="InterPro" id="IPR011078">
    <property type="entry name" value="PyrdxlP_homeostasis"/>
</dbReference>
<dbReference type="PANTHER" id="PTHR10146">
    <property type="entry name" value="PROLINE SYNTHETASE CO-TRANSCRIBED BACTERIAL HOMOLOG PROTEIN"/>
    <property type="match status" value="1"/>
</dbReference>
<feature type="modified residue" description="N6-(pyridoxal phosphate)lysine" evidence="2 3">
    <location>
        <position position="42"/>
    </location>
</feature>
<reference evidence="6 7" key="1">
    <citation type="submission" date="2009-09" db="EMBL/GenBank/DDBJ databases">
        <authorList>
            <person name="Weinstock G."/>
            <person name="Sodergren E."/>
            <person name="Clifton S."/>
            <person name="Fulton L."/>
            <person name="Fulton B."/>
            <person name="Courtney L."/>
            <person name="Fronick C."/>
            <person name="Harrison M."/>
            <person name="Strong C."/>
            <person name="Farmer C."/>
            <person name="Delahaunty K."/>
            <person name="Markovic C."/>
            <person name="Hall O."/>
            <person name="Minx P."/>
            <person name="Tomlinson C."/>
            <person name="Mitreva M."/>
            <person name="Nelson J."/>
            <person name="Hou S."/>
            <person name="Wollam A."/>
            <person name="Pepin K.H."/>
            <person name="Johnson M."/>
            <person name="Bhonagiri V."/>
            <person name="Nash W.E."/>
            <person name="Warren W."/>
            <person name="Chinwalla A."/>
            <person name="Mardis E.R."/>
            <person name="Wilson R.K."/>
        </authorList>
    </citation>
    <scope>NUCLEOTIDE SEQUENCE [LARGE SCALE GENOMIC DNA]</scope>
    <source>
        <strain evidence="7">ATCC 35185 / DSM 20758 / VPI D19B-28</strain>
    </source>
</reference>
<dbReference type="NCBIfam" id="TIGR00044">
    <property type="entry name" value="YggS family pyridoxal phosphate-dependent enzyme"/>
    <property type="match status" value="1"/>
</dbReference>
<evidence type="ECO:0000313" key="7">
    <source>
        <dbReference type="Proteomes" id="UP000003505"/>
    </source>
</evidence>